<accession>A0ABV4X754</accession>
<sequence length="83" mass="10152">MDNQQIEKPELFTELNSEEAASVNGGCYYGGYGYRRYRRTSYYGGYRSYYRPYRVYYRTYYYRPRTYTYYRASYGYGGGYGCW</sequence>
<dbReference type="Proteomes" id="UP001576774">
    <property type="component" value="Unassembled WGS sequence"/>
</dbReference>
<keyword evidence="2" id="KW-1185">Reference proteome</keyword>
<evidence type="ECO:0000313" key="2">
    <source>
        <dbReference type="Proteomes" id="UP001576774"/>
    </source>
</evidence>
<organism evidence="1 2">
    <name type="scientific">Floridaenema aerugineum BLCC-F46</name>
    <dbReference type="NCBI Taxonomy" id="3153654"/>
    <lineage>
        <taxon>Bacteria</taxon>
        <taxon>Bacillati</taxon>
        <taxon>Cyanobacteriota</taxon>
        <taxon>Cyanophyceae</taxon>
        <taxon>Oscillatoriophycideae</taxon>
        <taxon>Aerosakkonematales</taxon>
        <taxon>Aerosakkonemataceae</taxon>
        <taxon>Floridanema</taxon>
        <taxon>Floridanema aerugineum</taxon>
    </lineage>
</organism>
<name>A0ABV4X754_9CYAN</name>
<evidence type="ECO:0000313" key="1">
    <source>
        <dbReference type="EMBL" id="MFB2878232.1"/>
    </source>
</evidence>
<comment type="caution">
    <text evidence="1">The sequence shown here is derived from an EMBL/GenBank/DDBJ whole genome shotgun (WGS) entry which is preliminary data.</text>
</comment>
<dbReference type="RefSeq" id="WP_413271309.1">
    <property type="nucleotide sequence ID" value="NZ_JBHFNQ010000116.1"/>
</dbReference>
<protein>
    <submittedName>
        <fullName evidence="1">Uncharacterized protein</fullName>
    </submittedName>
</protein>
<reference evidence="1 2" key="1">
    <citation type="submission" date="2024-09" db="EMBL/GenBank/DDBJ databases">
        <title>Floridaenema gen nov. (Aerosakkonemataceae, Aerosakkonematales ord. nov., Cyanobacteria) from benthic tropical and subtropical fresh waters, with the description of four new species.</title>
        <authorList>
            <person name="Moretto J.A."/>
            <person name="Berthold D.E."/>
            <person name="Lefler F.W."/>
            <person name="Huang I.-S."/>
            <person name="Laughinghouse H. IV."/>
        </authorList>
    </citation>
    <scope>NUCLEOTIDE SEQUENCE [LARGE SCALE GENOMIC DNA]</scope>
    <source>
        <strain evidence="1 2">BLCC-F46</strain>
    </source>
</reference>
<proteinExistence type="predicted"/>
<gene>
    <name evidence="1" type="ORF">ACE1CC_15375</name>
</gene>
<dbReference type="EMBL" id="JBHFNQ010000116">
    <property type="protein sequence ID" value="MFB2878232.1"/>
    <property type="molecule type" value="Genomic_DNA"/>
</dbReference>